<evidence type="ECO:0000256" key="1">
    <source>
        <dbReference type="SAM" id="MobiDB-lite"/>
    </source>
</evidence>
<dbReference type="EMBL" id="CP014584">
    <property type="protein sequence ID" value="ANZ74179.1"/>
    <property type="molecule type" value="Genomic_DNA"/>
</dbReference>
<feature type="compositionally biased region" description="Low complexity" evidence="1">
    <location>
        <begin position="8"/>
        <end position="20"/>
    </location>
</feature>
<reference evidence="2 3" key="1">
    <citation type="submission" date="2016-02" db="EMBL/GenBank/DDBJ databases">
        <title>Comparative genomic and transcriptomic foundation for Pichia pastoris.</title>
        <authorList>
            <person name="Love K.R."/>
            <person name="Shah K.A."/>
            <person name="Whittaker C.A."/>
            <person name="Wu J."/>
            <person name="Bartlett M.C."/>
            <person name="Ma D."/>
            <person name="Leeson R.L."/>
            <person name="Priest M."/>
            <person name="Young S.K."/>
            <person name="Love J.C."/>
        </authorList>
    </citation>
    <scope>NUCLEOTIDE SEQUENCE [LARGE SCALE GENOMIC DNA]</scope>
    <source>
        <strain evidence="2 3">ATCC 28485</strain>
    </source>
</reference>
<protein>
    <submittedName>
        <fullName evidence="2">BA75_01730T0</fullName>
    </submittedName>
</protein>
<organism evidence="2 3">
    <name type="scientific">Komagataella pastoris</name>
    <name type="common">Yeast</name>
    <name type="synonym">Pichia pastoris</name>
    <dbReference type="NCBI Taxonomy" id="4922"/>
    <lineage>
        <taxon>Eukaryota</taxon>
        <taxon>Fungi</taxon>
        <taxon>Dikarya</taxon>
        <taxon>Ascomycota</taxon>
        <taxon>Saccharomycotina</taxon>
        <taxon>Pichiomycetes</taxon>
        <taxon>Pichiales</taxon>
        <taxon>Pichiaceae</taxon>
        <taxon>Komagataella</taxon>
    </lineage>
</organism>
<proteinExistence type="predicted"/>
<sequence length="472" mass="54183">MPGEDDIGTSSESEIEGGLSLLSSSRTVKGSKSSLAETTSFNNAEMVSKYSNDKLIKDLSKYQSNQETLACIASKAKQRQDVLNKRSKLEEEIKAQVNPEVLKENPVYLDYLVTHYEGKHGINLQDFFFITNTQPFVTVPIEDVSKIPSDQVLNYLAYETREEFIETIGAKLDVLHDISLFQCKTFLRTIGCKPELIDQPSSITMTLNPHVKTIRHSLIVSKVWYLIQRVTKSPRDMTKLNFLFYTVLYFFMDKLIVEADGSENISCIQWLNKSMISLMQWYSIDTMPTTNESFQETVCLLISAIDKITTDVNLVARFLLNMDTSDSISRYMCHALSLHYLSVPIEYQSVNYPMESFKLDGDPESNNKNILRVLEKYLEKSCHSQLEMPIPRDKLVYKQIQARTSILSSLINYYLPHLSRKQSHKFHEHISSLSQSYFCMHKSQINPTIFETINSLKALEVKLFDNILQSNN</sequence>
<dbReference type="Proteomes" id="UP000094565">
    <property type="component" value="Chromosome 1"/>
</dbReference>
<feature type="region of interest" description="Disordered" evidence="1">
    <location>
        <begin position="1"/>
        <end position="20"/>
    </location>
</feature>
<keyword evidence="3" id="KW-1185">Reference proteome</keyword>
<evidence type="ECO:0000313" key="3">
    <source>
        <dbReference type="Proteomes" id="UP000094565"/>
    </source>
</evidence>
<dbReference type="OrthoDB" id="10314338at2759"/>
<evidence type="ECO:0000313" key="2">
    <source>
        <dbReference type="EMBL" id="ANZ74179.1"/>
    </source>
</evidence>
<gene>
    <name evidence="2" type="ORF">ATY40_BA7501730</name>
</gene>
<name>A0A1B2J804_PICPA</name>
<dbReference type="AlphaFoldDB" id="A0A1B2J804"/>
<accession>A0A1B2J804</accession>